<protein>
    <submittedName>
        <fullName evidence="2">Transferase family protein</fullName>
    </submittedName>
</protein>
<dbReference type="PANTHER" id="PTHR31642">
    <property type="entry name" value="TRICHOTHECENE 3-O-ACETYLTRANSFERASE"/>
    <property type="match status" value="1"/>
</dbReference>
<organism evidence="2 3">
    <name type="scientific">Glonium stellatum</name>
    <dbReference type="NCBI Taxonomy" id="574774"/>
    <lineage>
        <taxon>Eukaryota</taxon>
        <taxon>Fungi</taxon>
        <taxon>Dikarya</taxon>
        <taxon>Ascomycota</taxon>
        <taxon>Pezizomycotina</taxon>
        <taxon>Dothideomycetes</taxon>
        <taxon>Pleosporomycetidae</taxon>
        <taxon>Gloniales</taxon>
        <taxon>Gloniaceae</taxon>
        <taxon>Glonium</taxon>
    </lineage>
</organism>
<dbReference type="Pfam" id="PF02458">
    <property type="entry name" value="Transferase"/>
    <property type="match status" value="1"/>
</dbReference>
<dbReference type="Proteomes" id="UP000250140">
    <property type="component" value="Unassembled WGS sequence"/>
</dbReference>
<name>A0A8E2EW78_9PEZI</name>
<feature type="non-terminal residue" evidence="2">
    <location>
        <position position="1"/>
    </location>
</feature>
<sequence>FFSMQSPYHFSPLDEIMPPLYMTLILCFPCPATEKETTFSVLQEGLSRMVLENPFLAGEIVRQQSDDPKGGLRPGHLGLKIPEPLENTKLVLNDMTLPTDEWKDSYEELRAAGMPLSKLDGKRLAPVAYGVASVRNKVFEAQVNFIPGGCLLCVSTSHAFVDAWGFVVIMDTWAQHCRELQDPSLAPIAKTLKYIGRPPALVKAVPQAEYDKLKNRPELWRLLGLDWRKTGRQAVAPFHNPPAVHTCLFTISPAALADIKREATPESSNTSGEGPSWVSTKDALVAYLWRRIMKARAPSWIGSQHKEDSMVSVAIDGRRALSPPIPLSYIGNVVFCCLTELPIDFLIAPDTSLASIALKIRKSIESQRDTELLSDAVNLASCIPDVRSLGNAFTSWFMEDLVTTSVVDLPIYDLEFGKIFGNTGKPEFFRMPKGQFDGICMIQPRQTNGMVDVIISMEEEQMQRLRDDKEFTKYLKFISK</sequence>
<evidence type="ECO:0000313" key="3">
    <source>
        <dbReference type="Proteomes" id="UP000250140"/>
    </source>
</evidence>
<evidence type="ECO:0000256" key="1">
    <source>
        <dbReference type="ARBA" id="ARBA00022679"/>
    </source>
</evidence>
<accession>A0A8E2EW78</accession>
<keyword evidence="1 2" id="KW-0808">Transferase</keyword>
<dbReference type="GO" id="GO:0016747">
    <property type="term" value="F:acyltransferase activity, transferring groups other than amino-acyl groups"/>
    <property type="evidence" value="ECO:0007669"/>
    <property type="project" value="TreeGrafter"/>
</dbReference>
<proteinExistence type="predicted"/>
<dbReference type="AlphaFoldDB" id="A0A8E2EW78"/>
<keyword evidence="3" id="KW-1185">Reference proteome</keyword>
<dbReference type="InterPro" id="IPR023213">
    <property type="entry name" value="CAT-like_dom_sf"/>
</dbReference>
<dbReference type="PANTHER" id="PTHR31642:SF270">
    <property type="entry name" value="O-ACYLTRANSFERASE AUSQ"/>
    <property type="match status" value="1"/>
</dbReference>
<dbReference type="Gene3D" id="3.30.559.10">
    <property type="entry name" value="Chloramphenicol acetyltransferase-like domain"/>
    <property type="match status" value="2"/>
</dbReference>
<gene>
    <name evidence="2" type="ORF">AOQ84DRAFT_412361</name>
</gene>
<reference evidence="2 3" key="1">
    <citation type="journal article" date="2016" name="Nat. Commun.">
        <title>Ectomycorrhizal ecology is imprinted in the genome of the dominant symbiotic fungus Cenococcum geophilum.</title>
        <authorList>
            <consortium name="DOE Joint Genome Institute"/>
            <person name="Peter M."/>
            <person name="Kohler A."/>
            <person name="Ohm R.A."/>
            <person name="Kuo A."/>
            <person name="Krutzmann J."/>
            <person name="Morin E."/>
            <person name="Arend M."/>
            <person name="Barry K.W."/>
            <person name="Binder M."/>
            <person name="Choi C."/>
            <person name="Clum A."/>
            <person name="Copeland A."/>
            <person name="Grisel N."/>
            <person name="Haridas S."/>
            <person name="Kipfer T."/>
            <person name="LaButti K."/>
            <person name="Lindquist E."/>
            <person name="Lipzen A."/>
            <person name="Maire R."/>
            <person name="Meier B."/>
            <person name="Mihaltcheva S."/>
            <person name="Molinier V."/>
            <person name="Murat C."/>
            <person name="Poggeler S."/>
            <person name="Quandt C.A."/>
            <person name="Sperisen C."/>
            <person name="Tritt A."/>
            <person name="Tisserant E."/>
            <person name="Crous P.W."/>
            <person name="Henrissat B."/>
            <person name="Nehls U."/>
            <person name="Egli S."/>
            <person name="Spatafora J.W."/>
            <person name="Grigoriev I.V."/>
            <person name="Martin F.M."/>
        </authorList>
    </citation>
    <scope>NUCLEOTIDE SEQUENCE [LARGE SCALE GENOMIC DNA]</scope>
    <source>
        <strain evidence="2 3">CBS 207.34</strain>
    </source>
</reference>
<evidence type="ECO:0000313" key="2">
    <source>
        <dbReference type="EMBL" id="OCL05916.1"/>
    </source>
</evidence>
<dbReference type="OrthoDB" id="1862401at2759"/>
<dbReference type="InterPro" id="IPR050317">
    <property type="entry name" value="Plant_Fungal_Acyltransferase"/>
</dbReference>
<dbReference type="EMBL" id="KV750176">
    <property type="protein sequence ID" value="OCL05916.1"/>
    <property type="molecule type" value="Genomic_DNA"/>
</dbReference>